<evidence type="ECO:0000313" key="2">
    <source>
        <dbReference type="EMBL" id="RSM90672.1"/>
    </source>
</evidence>
<evidence type="ECO:0000313" key="3">
    <source>
        <dbReference type="Proteomes" id="UP000287547"/>
    </source>
</evidence>
<comment type="caution">
    <text evidence="2">The sequence shown here is derived from an EMBL/GenBank/DDBJ whole genome shotgun (WGS) entry which is preliminary data.</text>
</comment>
<dbReference type="AlphaFoldDB" id="A0A428ZRJ3"/>
<accession>A0A428ZRJ3</accession>
<proteinExistence type="predicted"/>
<name>A0A428ZRJ3_KIBAR</name>
<gene>
    <name evidence="2" type="ORF">DMH04_04205</name>
</gene>
<organism evidence="2 3">
    <name type="scientific">Kibdelosporangium aridum</name>
    <dbReference type="NCBI Taxonomy" id="2030"/>
    <lineage>
        <taxon>Bacteria</taxon>
        <taxon>Bacillati</taxon>
        <taxon>Actinomycetota</taxon>
        <taxon>Actinomycetes</taxon>
        <taxon>Pseudonocardiales</taxon>
        <taxon>Pseudonocardiaceae</taxon>
        <taxon>Kibdelosporangium</taxon>
    </lineage>
</organism>
<reference evidence="2 3" key="1">
    <citation type="submission" date="2018-05" db="EMBL/GenBank/DDBJ databases">
        <title>Evolution of GPA BGCs.</title>
        <authorList>
            <person name="Waglechner N."/>
            <person name="Wright G.D."/>
        </authorList>
    </citation>
    <scope>NUCLEOTIDE SEQUENCE [LARGE SCALE GENOMIC DNA]</scope>
    <source>
        <strain evidence="2 3">A82846</strain>
    </source>
</reference>
<dbReference type="RefSeq" id="WP_037258473.1">
    <property type="nucleotide sequence ID" value="NZ_QHKI01000002.1"/>
</dbReference>
<sequence>MAEAMTHDELVLNAALSRVNKSIARYISRALDVDQGRTEYTGALADVQRELADELAEVEGLLRKTLDSGSGGNEDGATPSIVMGNCGPPVWVDRRSES</sequence>
<feature type="region of interest" description="Disordered" evidence="1">
    <location>
        <begin position="66"/>
        <end position="98"/>
    </location>
</feature>
<protein>
    <submittedName>
        <fullName evidence="2">Uncharacterized protein</fullName>
    </submittedName>
</protein>
<dbReference type="EMBL" id="QHKI01000002">
    <property type="protein sequence ID" value="RSM90672.1"/>
    <property type="molecule type" value="Genomic_DNA"/>
</dbReference>
<evidence type="ECO:0000256" key="1">
    <source>
        <dbReference type="SAM" id="MobiDB-lite"/>
    </source>
</evidence>
<dbReference type="Proteomes" id="UP000287547">
    <property type="component" value="Unassembled WGS sequence"/>
</dbReference>